<proteinExistence type="predicted"/>
<dbReference type="RefSeq" id="XP_041161653.1">
    <property type="nucleotide sequence ID" value="XM_041300011.1"/>
</dbReference>
<organism evidence="1 2">
    <name type="scientific">Suillus plorans</name>
    <dbReference type="NCBI Taxonomy" id="116603"/>
    <lineage>
        <taxon>Eukaryota</taxon>
        <taxon>Fungi</taxon>
        <taxon>Dikarya</taxon>
        <taxon>Basidiomycota</taxon>
        <taxon>Agaricomycotina</taxon>
        <taxon>Agaricomycetes</taxon>
        <taxon>Agaricomycetidae</taxon>
        <taxon>Boletales</taxon>
        <taxon>Suillineae</taxon>
        <taxon>Suillaceae</taxon>
        <taxon>Suillus</taxon>
    </lineage>
</organism>
<reference evidence="1" key="1">
    <citation type="journal article" date="2020" name="New Phytol.">
        <title>Comparative genomics reveals dynamic genome evolution in host specialist ectomycorrhizal fungi.</title>
        <authorList>
            <person name="Lofgren L.A."/>
            <person name="Nguyen N.H."/>
            <person name="Vilgalys R."/>
            <person name="Ruytinx J."/>
            <person name="Liao H.L."/>
            <person name="Branco S."/>
            <person name="Kuo A."/>
            <person name="LaButti K."/>
            <person name="Lipzen A."/>
            <person name="Andreopoulos W."/>
            <person name="Pangilinan J."/>
            <person name="Riley R."/>
            <person name="Hundley H."/>
            <person name="Na H."/>
            <person name="Barry K."/>
            <person name="Grigoriev I.V."/>
            <person name="Stajich J.E."/>
            <person name="Kennedy P.G."/>
        </authorList>
    </citation>
    <scope>NUCLEOTIDE SEQUENCE</scope>
    <source>
        <strain evidence="1">S12</strain>
    </source>
</reference>
<sequence length="122" mass="13332">MSYRYKTFSEYSSSANENKYKFNAVELKRLWRRTPTVAQLPANCTNSLLSISIITMKLFRIVYITFLAASGAGAGATRAMTALPPQISCIGPCISSKESLNCPSGTSPSWMVTCWRCCGQAG</sequence>
<dbReference type="OrthoDB" id="2667041at2759"/>
<evidence type="ECO:0000313" key="2">
    <source>
        <dbReference type="Proteomes" id="UP000719766"/>
    </source>
</evidence>
<dbReference type="EMBL" id="JABBWE010000020">
    <property type="protein sequence ID" value="KAG1796000.1"/>
    <property type="molecule type" value="Genomic_DNA"/>
</dbReference>
<evidence type="ECO:0000313" key="1">
    <source>
        <dbReference type="EMBL" id="KAG1796000.1"/>
    </source>
</evidence>
<accession>A0A9P7DJN6</accession>
<name>A0A9P7DJN6_9AGAM</name>
<gene>
    <name evidence="1" type="ORF">HD556DRAFT_1307219</name>
</gene>
<dbReference type="AlphaFoldDB" id="A0A9P7DJN6"/>
<protein>
    <submittedName>
        <fullName evidence="1">Uncharacterized protein</fullName>
    </submittedName>
</protein>
<keyword evidence="2" id="KW-1185">Reference proteome</keyword>
<dbReference type="Proteomes" id="UP000719766">
    <property type="component" value="Unassembled WGS sequence"/>
</dbReference>
<comment type="caution">
    <text evidence="1">The sequence shown here is derived from an EMBL/GenBank/DDBJ whole genome shotgun (WGS) entry which is preliminary data.</text>
</comment>
<dbReference type="GeneID" id="64593775"/>